<evidence type="ECO:0000259" key="2">
    <source>
        <dbReference type="SMART" id="SM00331"/>
    </source>
</evidence>
<keyword evidence="4" id="KW-1185">Reference proteome</keyword>
<feature type="domain" description="PPM-type phosphatase" evidence="2">
    <location>
        <begin position="147"/>
        <end position="349"/>
    </location>
</feature>
<dbReference type="OrthoDB" id="9763484at2"/>
<dbReference type="InterPro" id="IPR036457">
    <property type="entry name" value="PPM-type-like_dom_sf"/>
</dbReference>
<dbReference type="AlphaFoldDB" id="A0A4R8M1R8"/>
<dbReference type="InterPro" id="IPR001932">
    <property type="entry name" value="PPM-type_phosphatase-like_dom"/>
</dbReference>
<dbReference type="Pfam" id="PF07228">
    <property type="entry name" value="SpoIIE"/>
    <property type="match status" value="1"/>
</dbReference>
<comment type="caution">
    <text evidence="3">The sequence shown here is derived from an EMBL/GenBank/DDBJ whole genome shotgun (WGS) entry which is preliminary data.</text>
</comment>
<dbReference type="EMBL" id="SORI01000023">
    <property type="protein sequence ID" value="TDY55420.1"/>
    <property type="molecule type" value="Genomic_DNA"/>
</dbReference>
<keyword evidence="1" id="KW-0378">Hydrolase</keyword>
<dbReference type="RefSeq" id="WP_133958951.1">
    <property type="nucleotide sequence ID" value="NZ_SORI01000023.1"/>
</dbReference>
<dbReference type="InterPro" id="IPR000014">
    <property type="entry name" value="PAS"/>
</dbReference>
<dbReference type="PANTHER" id="PTHR43156:SF14">
    <property type="entry name" value="PHOSPHOSERINE PHOSPHATASE RSBP"/>
    <property type="match status" value="1"/>
</dbReference>
<evidence type="ECO:0000313" key="4">
    <source>
        <dbReference type="Proteomes" id="UP000295066"/>
    </source>
</evidence>
<dbReference type="CDD" id="cd00130">
    <property type="entry name" value="PAS"/>
    <property type="match status" value="1"/>
</dbReference>
<dbReference type="Gene3D" id="3.30.450.20">
    <property type="entry name" value="PAS domain"/>
    <property type="match status" value="1"/>
</dbReference>
<name>A0A4R8M1R8_9BACT</name>
<dbReference type="InterPro" id="IPR035965">
    <property type="entry name" value="PAS-like_dom_sf"/>
</dbReference>
<dbReference type="SMART" id="SM00331">
    <property type="entry name" value="PP2C_SIG"/>
    <property type="match status" value="1"/>
</dbReference>
<reference evidence="3 4" key="1">
    <citation type="submission" date="2019-03" db="EMBL/GenBank/DDBJ databases">
        <title>Genomic Encyclopedia of Type Strains, Phase IV (KMG-IV): sequencing the most valuable type-strain genomes for metagenomic binning, comparative biology and taxonomic classification.</title>
        <authorList>
            <person name="Goeker M."/>
        </authorList>
    </citation>
    <scope>NUCLEOTIDE SEQUENCE [LARGE SCALE GENOMIC DNA]</scope>
    <source>
        <strain evidence="3 4">DSM 25964</strain>
    </source>
</reference>
<protein>
    <submittedName>
        <fullName evidence="3">Stage II sporulation protein E</fullName>
    </submittedName>
</protein>
<dbReference type="Gene3D" id="3.60.40.10">
    <property type="entry name" value="PPM-type phosphatase domain"/>
    <property type="match status" value="1"/>
</dbReference>
<dbReference type="GO" id="GO:0016791">
    <property type="term" value="F:phosphatase activity"/>
    <property type="evidence" value="ECO:0007669"/>
    <property type="project" value="TreeGrafter"/>
</dbReference>
<proteinExistence type="predicted"/>
<dbReference type="SUPFAM" id="SSF55785">
    <property type="entry name" value="PYP-like sensor domain (PAS domain)"/>
    <property type="match status" value="1"/>
</dbReference>
<dbReference type="Proteomes" id="UP000295066">
    <property type="component" value="Unassembled WGS sequence"/>
</dbReference>
<dbReference type="InterPro" id="IPR052016">
    <property type="entry name" value="Bact_Sigma-Reg"/>
</dbReference>
<evidence type="ECO:0000313" key="3">
    <source>
        <dbReference type="EMBL" id="TDY55420.1"/>
    </source>
</evidence>
<evidence type="ECO:0000256" key="1">
    <source>
        <dbReference type="ARBA" id="ARBA00022801"/>
    </source>
</evidence>
<dbReference type="SUPFAM" id="SSF81606">
    <property type="entry name" value="PP2C-like"/>
    <property type="match status" value="1"/>
</dbReference>
<gene>
    <name evidence="3" type="ORF">C8D99_12325</name>
</gene>
<accession>A0A4R8M1R8</accession>
<sequence>MKECGGVPLTLEVAGFRFDGMNLLDMFYEALIVWEASTGAVLYTNEAARALYGYSCGETSDLAMDEIFPGWEGVLRKDSFSLLTATHRKKNGIFFPVQFTCRSLSGNAGDVMMMVASDVSPETLVRDSVSLAASIQRGFLPGDLEGDERIEVRGIYRPMHLISGDMFGYHWDERHGILSGYLFDVMGHGVPAALQTSAIMVLFRQAFEDDARAGTSLEEKLAWVNSVAESRILADSFAAAVCFRLNLPEKRLDYCAAGINGFLYGNGSGLKKIASPGSLLGLPGTAVFGSGSLPVETGEYFLFLSDGFLDHQGEEENSPLSFPEAYDRLFQAGYTGAARDDQSALCVLVRKA</sequence>
<dbReference type="PANTHER" id="PTHR43156">
    <property type="entry name" value="STAGE II SPORULATION PROTEIN E-RELATED"/>
    <property type="match status" value="1"/>
</dbReference>
<organism evidence="3 4">
    <name type="scientific">Aminivibrio pyruvatiphilus</name>
    <dbReference type="NCBI Taxonomy" id="1005740"/>
    <lineage>
        <taxon>Bacteria</taxon>
        <taxon>Thermotogati</taxon>
        <taxon>Synergistota</taxon>
        <taxon>Synergistia</taxon>
        <taxon>Synergistales</taxon>
        <taxon>Aminobacteriaceae</taxon>
        <taxon>Aminivibrio</taxon>
    </lineage>
</organism>